<dbReference type="EMBL" id="VYZE01000385">
    <property type="protein sequence ID" value="NWU66748.1"/>
    <property type="molecule type" value="Genomic_DNA"/>
</dbReference>
<sequence length="126" mass="14138">PSKQPPLPRFLSLQLEYAGASPVQLRFLRLHSHLATQEVSYSCRPAPEQDQPQPEKEIRFLADSREQSYTASLQGCLLDNESSITDTIFQFTTEELSLLPLRDLAVFHNGDASHQFGFTVGPVCFS</sequence>
<dbReference type="OrthoDB" id="8939548at2759"/>
<feature type="domain" description="Fibrillar collagen NC1" evidence="4">
    <location>
        <begin position="1"/>
        <end position="126"/>
    </location>
</feature>
<evidence type="ECO:0000256" key="2">
    <source>
        <dbReference type="ARBA" id="ARBA00022525"/>
    </source>
</evidence>
<keyword evidence="2" id="KW-0964">Secreted</keyword>
<dbReference type="PROSITE" id="PS51461">
    <property type="entry name" value="NC1_FIB"/>
    <property type="match status" value="1"/>
</dbReference>
<accession>A0A7K5YMW7</accession>
<comment type="subcellular location">
    <subcellularLocation>
        <location evidence="1">Secreted</location>
    </subcellularLocation>
</comment>
<comment type="caution">
    <text evidence="5">The sequence shown here is derived from an EMBL/GenBank/DDBJ whole genome shotgun (WGS) entry which is preliminary data.</text>
</comment>
<dbReference type="InterPro" id="IPR000885">
    <property type="entry name" value="Fib_collagen_C"/>
</dbReference>
<dbReference type="GO" id="GO:0005201">
    <property type="term" value="F:extracellular matrix structural constituent"/>
    <property type="evidence" value="ECO:0007669"/>
    <property type="project" value="InterPro"/>
</dbReference>
<organism evidence="5 6">
    <name type="scientific">Pterocles burchelli</name>
    <dbReference type="NCBI Taxonomy" id="2585816"/>
    <lineage>
        <taxon>Eukaryota</taxon>
        <taxon>Metazoa</taxon>
        <taxon>Chordata</taxon>
        <taxon>Craniata</taxon>
        <taxon>Vertebrata</taxon>
        <taxon>Euteleostomi</taxon>
        <taxon>Archelosauria</taxon>
        <taxon>Archosauria</taxon>
        <taxon>Dinosauria</taxon>
        <taxon>Saurischia</taxon>
        <taxon>Theropoda</taxon>
        <taxon>Coelurosauria</taxon>
        <taxon>Aves</taxon>
        <taxon>Neognathae</taxon>
        <taxon>Neoaves</taxon>
        <taxon>Columbimorphae</taxon>
        <taxon>Pterocliformes</taxon>
        <taxon>Pteroclidae</taxon>
        <taxon>Pterocles</taxon>
    </lineage>
</organism>
<dbReference type="AlphaFoldDB" id="A0A7K5YMW7"/>
<feature type="non-terminal residue" evidence="5">
    <location>
        <position position="1"/>
    </location>
</feature>
<evidence type="ECO:0000256" key="1">
    <source>
        <dbReference type="ARBA" id="ARBA00004613"/>
    </source>
</evidence>
<dbReference type="Gene3D" id="2.60.120.1000">
    <property type="match status" value="1"/>
</dbReference>
<reference evidence="5 6" key="1">
    <citation type="submission" date="2019-09" db="EMBL/GenBank/DDBJ databases">
        <title>Bird 10,000 Genomes (B10K) Project - Family phase.</title>
        <authorList>
            <person name="Zhang G."/>
        </authorList>
    </citation>
    <scope>NUCLEOTIDE SEQUENCE [LARGE SCALE GENOMIC DNA]</scope>
    <source>
        <strain evidence="5">B10K-DU-027-49</strain>
        <tissue evidence="5">Muscle</tissue>
    </source>
</reference>
<gene>
    <name evidence="5" type="primary">Col1a1</name>
    <name evidence="5" type="ORF">PTEBUR_R15352</name>
</gene>
<keyword evidence="6" id="KW-1185">Reference proteome</keyword>
<evidence type="ECO:0000259" key="4">
    <source>
        <dbReference type="PROSITE" id="PS51461"/>
    </source>
</evidence>
<dbReference type="SMART" id="SM00038">
    <property type="entry name" value="COLFI"/>
    <property type="match status" value="1"/>
</dbReference>
<feature type="non-terminal residue" evidence="5">
    <location>
        <position position="126"/>
    </location>
</feature>
<dbReference type="Pfam" id="PF01410">
    <property type="entry name" value="COLFI"/>
    <property type="match status" value="1"/>
</dbReference>
<proteinExistence type="predicted"/>
<evidence type="ECO:0000313" key="6">
    <source>
        <dbReference type="Proteomes" id="UP000522270"/>
    </source>
</evidence>
<protein>
    <submittedName>
        <fullName evidence="5">CO1A1 protein</fullName>
    </submittedName>
</protein>
<name>A0A7K5YMW7_9AVES</name>
<keyword evidence="3" id="KW-0176">Collagen</keyword>
<evidence type="ECO:0000313" key="5">
    <source>
        <dbReference type="EMBL" id="NWU66748.1"/>
    </source>
</evidence>
<dbReference type="GO" id="GO:0005576">
    <property type="term" value="C:extracellular region"/>
    <property type="evidence" value="ECO:0007669"/>
    <property type="project" value="UniProtKB-SubCell"/>
</dbReference>
<dbReference type="GO" id="GO:0005581">
    <property type="term" value="C:collagen trimer"/>
    <property type="evidence" value="ECO:0007669"/>
    <property type="project" value="UniProtKB-KW"/>
</dbReference>
<dbReference type="Proteomes" id="UP000522270">
    <property type="component" value="Unassembled WGS sequence"/>
</dbReference>
<evidence type="ECO:0000256" key="3">
    <source>
        <dbReference type="ARBA" id="ARBA00023119"/>
    </source>
</evidence>